<evidence type="ECO:0000256" key="1">
    <source>
        <dbReference type="SAM" id="Phobius"/>
    </source>
</evidence>
<accession>A0A915CR13</accession>
<sequence>MDNIYKVNTVICLILGITLNSILTCLILKVSDKKKRKPGKILLLTCGIDVISLLTFAIIQPVFYTELGNILVIQMGHFKKSSPIIVVMGISVW</sequence>
<organism evidence="2 3">
    <name type="scientific">Ditylenchus dipsaci</name>
    <dbReference type="NCBI Taxonomy" id="166011"/>
    <lineage>
        <taxon>Eukaryota</taxon>
        <taxon>Metazoa</taxon>
        <taxon>Ecdysozoa</taxon>
        <taxon>Nematoda</taxon>
        <taxon>Chromadorea</taxon>
        <taxon>Rhabditida</taxon>
        <taxon>Tylenchina</taxon>
        <taxon>Tylenchomorpha</taxon>
        <taxon>Sphaerularioidea</taxon>
        <taxon>Anguinidae</taxon>
        <taxon>Anguininae</taxon>
        <taxon>Ditylenchus</taxon>
    </lineage>
</organism>
<dbReference type="Proteomes" id="UP000887574">
    <property type="component" value="Unplaced"/>
</dbReference>
<evidence type="ECO:0000313" key="2">
    <source>
        <dbReference type="Proteomes" id="UP000887574"/>
    </source>
</evidence>
<keyword evidence="2" id="KW-1185">Reference proteome</keyword>
<feature type="transmembrane region" description="Helical" evidence="1">
    <location>
        <begin position="6"/>
        <end position="29"/>
    </location>
</feature>
<reference evidence="3" key="1">
    <citation type="submission" date="2022-11" db="UniProtKB">
        <authorList>
            <consortium name="WormBaseParasite"/>
        </authorList>
    </citation>
    <scope>IDENTIFICATION</scope>
</reference>
<protein>
    <submittedName>
        <fullName evidence="3">G-protein coupled receptors family 1 profile domain-containing protein</fullName>
    </submittedName>
</protein>
<name>A0A915CR13_9BILA</name>
<keyword evidence="1" id="KW-0472">Membrane</keyword>
<dbReference type="InterPro" id="IPR019421">
    <property type="entry name" value="7TM_GPCR_serpentine_rcpt_Srd"/>
</dbReference>
<evidence type="ECO:0000313" key="3">
    <source>
        <dbReference type="WBParaSite" id="jg11686"/>
    </source>
</evidence>
<feature type="transmembrane region" description="Helical" evidence="1">
    <location>
        <begin position="41"/>
        <end position="63"/>
    </location>
</feature>
<dbReference type="WBParaSite" id="jg11686">
    <property type="protein sequence ID" value="jg11686"/>
    <property type="gene ID" value="jg11686"/>
</dbReference>
<keyword evidence="1" id="KW-0812">Transmembrane</keyword>
<dbReference type="Pfam" id="PF10317">
    <property type="entry name" value="7TM_GPCR_Srd"/>
    <property type="match status" value="1"/>
</dbReference>
<proteinExistence type="predicted"/>
<dbReference type="AlphaFoldDB" id="A0A915CR13"/>
<keyword evidence="1" id="KW-1133">Transmembrane helix</keyword>